<proteinExistence type="predicted"/>
<reference evidence="3 4" key="1">
    <citation type="journal article" date="2019" name="Nat. Ecol. Evol.">
        <title>Megaphylogeny resolves global patterns of mushroom evolution.</title>
        <authorList>
            <person name="Varga T."/>
            <person name="Krizsan K."/>
            <person name="Foldi C."/>
            <person name="Dima B."/>
            <person name="Sanchez-Garcia M."/>
            <person name="Sanchez-Ramirez S."/>
            <person name="Szollosi G.J."/>
            <person name="Szarkandi J.G."/>
            <person name="Papp V."/>
            <person name="Albert L."/>
            <person name="Andreopoulos W."/>
            <person name="Angelini C."/>
            <person name="Antonin V."/>
            <person name="Barry K.W."/>
            <person name="Bougher N.L."/>
            <person name="Buchanan P."/>
            <person name="Buyck B."/>
            <person name="Bense V."/>
            <person name="Catcheside P."/>
            <person name="Chovatia M."/>
            <person name="Cooper J."/>
            <person name="Damon W."/>
            <person name="Desjardin D."/>
            <person name="Finy P."/>
            <person name="Geml J."/>
            <person name="Haridas S."/>
            <person name="Hughes K."/>
            <person name="Justo A."/>
            <person name="Karasinski D."/>
            <person name="Kautmanova I."/>
            <person name="Kiss B."/>
            <person name="Kocsube S."/>
            <person name="Kotiranta H."/>
            <person name="LaButti K.M."/>
            <person name="Lechner B.E."/>
            <person name="Liimatainen K."/>
            <person name="Lipzen A."/>
            <person name="Lukacs Z."/>
            <person name="Mihaltcheva S."/>
            <person name="Morgado L.N."/>
            <person name="Niskanen T."/>
            <person name="Noordeloos M.E."/>
            <person name="Ohm R.A."/>
            <person name="Ortiz-Santana B."/>
            <person name="Ovrebo C."/>
            <person name="Racz N."/>
            <person name="Riley R."/>
            <person name="Savchenko A."/>
            <person name="Shiryaev A."/>
            <person name="Soop K."/>
            <person name="Spirin V."/>
            <person name="Szebenyi C."/>
            <person name="Tomsovsky M."/>
            <person name="Tulloss R.E."/>
            <person name="Uehling J."/>
            <person name="Grigoriev I.V."/>
            <person name="Vagvolgyi C."/>
            <person name="Papp T."/>
            <person name="Martin F.M."/>
            <person name="Miettinen O."/>
            <person name="Hibbett D.S."/>
            <person name="Nagy L.G."/>
        </authorList>
    </citation>
    <scope>NUCLEOTIDE SEQUENCE [LARGE SCALE GENOMIC DNA]</scope>
    <source>
        <strain evidence="3 4">CBS 121175</strain>
    </source>
</reference>
<evidence type="ECO:0000313" key="4">
    <source>
        <dbReference type="Proteomes" id="UP000307440"/>
    </source>
</evidence>
<sequence length="592" mass="64260">MTSNYDGNGAQFEGMGRSNYGDTNTVVNDMMSNSGQPHSKEHFKPTGNTSKGQPSSSKAIAKQRDHPEIPESSFITQMDTKLAERPFFVPIGEGGLVVALERLDQQLQEADRVRLLSKKSPVTWAGSEIAPGNLGLINHGGNPKILTRPGRYPGFPLRNWWARSWCGTKGLSDTVIEFQGLTIVQVSQNQAAVISDPRNQVFVITNAGFVAYAIEGTYDILSIVDQTHLPTIVKDRLTGITLGSTHEVKMTSRVGNAGQKDYVVATFLNIPASNCAILQRGNDLELLGAGQSVITNPNVTLRGLYTLGENQLEMPTKDIFTRDQVPVSLTIYLKWQLTEPLKLATHGYSTPYEALRDKTQSILTQVIAHLDYSSMVKQRSLGPDNMDDGSDPSSAFLDALRTRAMDEMHEAALEYGIVLKDLAVIDRQFKGEIAATMDRLTTRALQAQVEAANIDRENSNKVKAEEGTLLVTRIKAQQANTQADAEAYRVVAGAKAQAEKTRIESEAQGAATRIQAEAEAEAVRIKALADANVVDQFAREMELRRIEIARVRAYGSKAVFVPSETMGAQMGSAMALGMAASMGAANGAAASK</sequence>
<organism evidence="3 4">
    <name type="scientific">Coprinopsis marcescibilis</name>
    <name type="common">Agaric fungus</name>
    <name type="synonym">Psathyrella marcescibilis</name>
    <dbReference type="NCBI Taxonomy" id="230819"/>
    <lineage>
        <taxon>Eukaryota</taxon>
        <taxon>Fungi</taxon>
        <taxon>Dikarya</taxon>
        <taxon>Basidiomycota</taxon>
        <taxon>Agaricomycotina</taxon>
        <taxon>Agaricomycetes</taxon>
        <taxon>Agaricomycetidae</taxon>
        <taxon>Agaricales</taxon>
        <taxon>Agaricineae</taxon>
        <taxon>Psathyrellaceae</taxon>
        <taxon>Coprinopsis</taxon>
    </lineage>
</organism>
<feature type="compositionally biased region" description="Polar residues" evidence="1">
    <location>
        <begin position="46"/>
        <end position="58"/>
    </location>
</feature>
<dbReference type="Pfam" id="PF01145">
    <property type="entry name" value="Band_7"/>
    <property type="match status" value="1"/>
</dbReference>
<dbReference type="STRING" id="230819.A0A5C3L0F2"/>
<dbReference type="SUPFAM" id="SSF117892">
    <property type="entry name" value="Band 7/SPFH domain"/>
    <property type="match status" value="1"/>
</dbReference>
<dbReference type="InterPro" id="IPR001107">
    <property type="entry name" value="Band_7"/>
</dbReference>
<dbReference type="AlphaFoldDB" id="A0A5C3L0F2"/>
<dbReference type="Proteomes" id="UP000307440">
    <property type="component" value="Unassembled WGS sequence"/>
</dbReference>
<feature type="region of interest" description="Disordered" evidence="1">
    <location>
        <begin position="1"/>
        <end position="71"/>
    </location>
</feature>
<dbReference type="PANTHER" id="PTHR43327">
    <property type="entry name" value="STOMATIN-LIKE PROTEIN 2, MITOCHONDRIAL"/>
    <property type="match status" value="1"/>
</dbReference>
<name>A0A5C3L0F2_COPMA</name>
<evidence type="ECO:0000256" key="1">
    <source>
        <dbReference type="SAM" id="MobiDB-lite"/>
    </source>
</evidence>
<accession>A0A5C3L0F2</accession>
<dbReference type="EMBL" id="ML210175">
    <property type="protein sequence ID" value="TFK26379.1"/>
    <property type="molecule type" value="Genomic_DNA"/>
</dbReference>
<dbReference type="InterPro" id="IPR050710">
    <property type="entry name" value="Band7/mec-2_domain"/>
</dbReference>
<gene>
    <name evidence="3" type="ORF">FA15DRAFT_615851</name>
</gene>
<feature type="compositionally biased region" description="Polar residues" evidence="1">
    <location>
        <begin position="20"/>
        <end position="37"/>
    </location>
</feature>
<evidence type="ECO:0000313" key="3">
    <source>
        <dbReference type="EMBL" id="TFK26379.1"/>
    </source>
</evidence>
<dbReference type="OrthoDB" id="6738456at2759"/>
<feature type="domain" description="Band 7" evidence="2">
    <location>
        <begin position="286"/>
        <end position="452"/>
    </location>
</feature>
<dbReference type="Gene3D" id="3.30.479.30">
    <property type="entry name" value="Band 7 domain"/>
    <property type="match status" value="1"/>
</dbReference>
<dbReference type="InterPro" id="IPR036013">
    <property type="entry name" value="Band_7/SPFH_dom_sf"/>
</dbReference>
<keyword evidence="4" id="KW-1185">Reference proteome</keyword>
<dbReference type="PANTHER" id="PTHR43327:SF10">
    <property type="entry name" value="STOMATIN-LIKE PROTEIN 2, MITOCHONDRIAL"/>
    <property type="match status" value="1"/>
</dbReference>
<evidence type="ECO:0000259" key="2">
    <source>
        <dbReference type="Pfam" id="PF01145"/>
    </source>
</evidence>
<protein>
    <submittedName>
        <fullName evidence="3">Band 7 domain-containing protein</fullName>
    </submittedName>
</protein>